<dbReference type="Proteomes" id="UP000594621">
    <property type="component" value="Chromosome"/>
</dbReference>
<evidence type="ECO:0000313" key="1">
    <source>
        <dbReference type="EMBL" id="QPF94102.1"/>
    </source>
</evidence>
<evidence type="ECO:0000313" key="2">
    <source>
        <dbReference type="Proteomes" id="UP000594621"/>
    </source>
</evidence>
<organism evidence="1 2">
    <name type="scientific">Bradyrhizobium commune</name>
    <dbReference type="NCBI Taxonomy" id="83627"/>
    <lineage>
        <taxon>Bacteria</taxon>
        <taxon>Pseudomonadati</taxon>
        <taxon>Pseudomonadota</taxon>
        <taxon>Alphaproteobacteria</taxon>
        <taxon>Hyphomicrobiales</taxon>
        <taxon>Nitrobacteraceae</taxon>
        <taxon>Bradyrhizobium</taxon>
    </lineage>
</organism>
<gene>
    <name evidence="1" type="ORF">IC761_12845</name>
</gene>
<dbReference type="RefSeq" id="WP_195803605.1">
    <property type="nucleotide sequence ID" value="NZ_CP061379.1"/>
</dbReference>
<dbReference type="KEGG" id="bcou:IC761_12845"/>
<evidence type="ECO:0008006" key="3">
    <source>
        <dbReference type="Google" id="ProtNLM"/>
    </source>
</evidence>
<keyword evidence="2" id="KW-1185">Reference proteome</keyword>
<sequence>MTRLILTTDSSTAGALQRAGLADLVIPIERRLVWGPLPPPAELDAFFAPRTTQPHGHHWLDDTPSWRLEESGAKDRGLIELSAEYEAVELWMGPERNAQLILLWLLDHCGGERAAVSKLVMRQLAIAIGDVDPAQLAGLGPPAITLAQDHLELAGAAWRAYRAPTPRAWFDLLKTDLSLLPRLERCAVELLEELPRPGSGLGATEARILDLVAPGDVQPFDVFPGHQRRNERQVYGYWEVGALLDGLARCERPAVSGLDEGPFSLDMHNDSTRLDRYKRSRLSLTAFGKAVLGGDENFRRHNQIDRWWGGTHLTNERLWQWDRETFSLIVPD</sequence>
<proteinExistence type="predicted"/>
<reference evidence="1 2" key="1">
    <citation type="submission" date="2020-09" db="EMBL/GenBank/DDBJ databases">
        <title>Complete genomes of bradyrhizobia occurring on native shrubby legumes in Australia.</title>
        <authorList>
            <person name="Lafay B."/>
        </authorList>
    </citation>
    <scope>NUCLEOTIDE SEQUENCE [LARGE SCALE GENOMIC DNA]</scope>
    <source>
        <strain evidence="1 2">BDV5040</strain>
    </source>
</reference>
<name>A0A7S9DAC5_9BRAD</name>
<protein>
    <recommendedName>
        <fullName evidence="3">DUF1835 domain-containing protein</fullName>
    </recommendedName>
</protein>
<dbReference type="AlphaFoldDB" id="A0A7S9DAC5"/>
<dbReference type="EMBL" id="CP061379">
    <property type="protein sequence ID" value="QPF94102.1"/>
    <property type="molecule type" value="Genomic_DNA"/>
</dbReference>
<accession>A0A7S9DAC5</accession>